<keyword evidence="4" id="KW-1185">Reference proteome</keyword>
<dbReference type="AlphaFoldDB" id="A0A0K1JGN6"/>
<dbReference type="STRING" id="571913.VV02_07555"/>
<dbReference type="RefSeq" id="WP_052590804.1">
    <property type="nucleotide sequence ID" value="NZ_CP011112.1"/>
</dbReference>
<keyword evidence="1" id="KW-0175">Coiled coil</keyword>
<dbReference type="KEGG" id="lmoi:VV02_07555"/>
<sequence length="146" mass="16432">MNVDDVVKVLVVLVGTPTLATLIGYIFKHRQDAAVTTLTKAQADKVWQEISDKAGLTINGQGETITAQGKTIKGLEERVEALEQRHSAERHAWKQDREVLVSRITHMETWARAIYRWLQEGANPPPPDTPDWVLELAEQTQWDAGH</sequence>
<keyword evidence="2" id="KW-1133">Transmembrane helix</keyword>
<keyword evidence="2" id="KW-0812">Transmembrane</keyword>
<evidence type="ECO:0000313" key="3">
    <source>
        <dbReference type="EMBL" id="AKU15738.1"/>
    </source>
</evidence>
<dbReference type="Proteomes" id="UP000066480">
    <property type="component" value="Chromosome"/>
</dbReference>
<evidence type="ECO:0000256" key="1">
    <source>
        <dbReference type="SAM" id="Coils"/>
    </source>
</evidence>
<evidence type="ECO:0000313" key="4">
    <source>
        <dbReference type="Proteomes" id="UP000066480"/>
    </source>
</evidence>
<dbReference type="EMBL" id="CP011112">
    <property type="protein sequence ID" value="AKU15738.1"/>
    <property type="molecule type" value="Genomic_DNA"/>
</dbReference>
<evidence type="ECO:0000256" key="2">
    <source>
        <dbReference type="SAM" id="Phobius"/>
    </source>
</evidence>
<gene>
    <name evidence="3" type="ORF">VV02_07555</name>
</gene>
<organism evidence="3 4">
    <name type="scientific">Luteipulveratus mongoliensis</name>
    <dbReference type="NCBI Taxonomy" id="571913"/>
    <lineage>
        <taxon>Bacteria</taxon>
        <taxon>Bacillati</taxon>
        <taxon>Actinomycetota</taxon>
        <taxon>Actinomycetes</taxon>
        <taxon>Micrococcales</taxon>
        <taxon>Dermacoccaceae</taxon>
        <taxon>Luteipulveratus</taxon>
    </lineage>
</organism>
<keyword evidence="2" id="KW-0472">Membrane</keyword>
<protein>
    <submittedName>
        <fullName evidence="3">Uncharacterized protein</fullName>
    </submittedName>
</protein>
<name>A0A0K1JGN6_9MICO</name>
<proteinExistence type="predicted"/>
<reference evidence="3 4" key="1">
    <citation type="submission" date="2015-03" db="EMBL/GenBank/DDBJ databases">
        <title>Luteipulveratus halotolerans sp. nov., a novel actinobacterium (Dermacoccaceae) from Sarawak, Malaysia.</title>
        <authorList>
            <person name="Juboi H."/>
            <person name="Basik A."/>
            <person name="Shamsul S.S."/>
            <person name="Arnold P."/>
            <person name="Schmitt E.K."/>
            <person name="Sanglier J.-J."/>
            <person name="Yeo T."/>
        </authorList>
    </citation>
    <scope>NUCLEOTIDE SEQUENCE [LARGE SCALE GENOMIC DNA]</scope>
    <source>
        <strain evidence="3 4">MN07-A0370</strain>
    </source>
</reference>
<feature type="transmembrane region" description="Helical" evidence="2">
    <location>
        <begin position="6"/>
        <end position="27"/>
    </location>
</feature>
<accession>A0A0K1JGN6</accession>
<feature type="coiled-coil region" evidence="1">
    <location>
        <begin position="65"/>
        <end position="92"/>
    </location>
</feature>